<comment type="caution">
    <text evidence="2">The sequence shown here is derived from an EMBL/GenBank/DDBJ whole genome shotgun (WGS) entry which is preliminary data.</text>
</comment>
<keyword evidence="1" id="KW-1133">Transmembrane helix</keyword>
<evidence type="ECO:0000256" key="1">
    <source>
        <dbReference type="SAM" id="Phobius"/>
    </source>
</evidence>
<proteinExistence type="predicted"/>
<feature type="non-terminal residue" evidence="2">
    <location>
        <position position="81"/>
    </location>
</feature>
<sequence length="81" mass="8580">MVSAENPETVCPAIKSPAAIVVFIIIAAASLVSDLASKQSVFDSMLADPASQDRLAKAKAYHPQMTAREALGFFHKTFCPG</sequence>
<name>X1TSI2_9ZZZZ</name>
<reference evidence="2" key="1">
    <citation type="journal article" date="2014" name="Front. Microbiol.">
        <title>High frequency of phylogenetically diverse reductive dehalogenase-homologous genes in deep subseafloor sedimentary metagenomes.</title>
        <authorList>
            <person name="Kawai M."/>
            <person name="Futagami T."/>
            <person name="Toyoda A."/>
            <person name="Takaki Y."/>
            <person name="Nishi S."/>
            <person name="Hori S."/>
            <person name="Arai W."/>
            <person name="Tsubouchi T."/>
            <person name="Morono Y."/>
            <person name="Uchiyama I."/>
            <person name="Ito T."/>
            <person name="Fujiyama A."/>
            <person name="Inagaki F."/>
            <person name="Takami H."/>
        </authorList>
    </citation>
    <scope>NUCLEOTIDE SEQUENCE</scope>
    <source>
        <strain evidence="2">Expedition CK06-06</strain>
    </source>
</reference>
<organism evidence="2">
    <name type="scientific">marine sediment metagenome</name>
    <dbReference type="NCBI Taxonomy" id="412755"/>
    <lineage>
        <taxon>unclassified sequences</taxon>
        <taxon>metagenomes</taxon>
        <taxon>ecological metagenomes</taxon>
    </lineage>
</organism>
<dbReference type="AlphaFoldDB" id="X1TSI2"/>
<feature type="transmembrane region" description="Helical" evidence="1">
    <location>
        <begin position="16"/>
        <end position="36"/>
    </location>
</feature>
<evidence type="ECO:0000313" key="2">
    <source>
        <dbReference type="EMBL" id="GAI90495.1"/>
    </source>
</evidence>
<accession>X1TSI2</accession>
<protein>
    <submittedName>
        <fullName evidence="2">Uncharacterized protein</fullName>
    </submittedName>
</protein>
<keyword evidence="1" id="KW-0472">Membrane</keyword>
<keyword evidence="1" id="KW-0812">Transmembrane</keyword>
<dbReference type="EMBL" id="BARW01019027">
    <property type="protein sequence ID" value="GAI90495.1"/>
    <property type="molecule type" value="Genomic_DNA"/>
</dbReference>
<gene>
    <name evidence="2" type="ORF">S12H4_32435</name>
</gene>